<reference evidence="1" key="1">
    <citation type="journal article" date="2021" name="Nat. Commun.">
        <title>Genetic determinants of endophytism in the Arabidopsis root mycobiome.</title>
        <authorList>
            <person name="Mesny F."/>
            <person name="Miyauchi S."/>
            <person name="Thiergart T."/>
            <person name="Pickel B."/>
            <person name="Atanasova L."/>
            <person name="Karlsson M."/>
            <person name="Huettel B."/>
            <person name="Barry K.W."/>
            <person name="Haridas S."/>
            <person name="Chen C."/>
            <person name="Bauer D."/>
            <person name="Andreopoulos W."/>
            <person name="Pangilinan J."/>
            <person name="LaButti K."/>
            <person name="Riley R."/>
            <person name="Lipzen A."/>
            <person name="Clum A."/>
            <person name="Drula E."/>
            <person name="Henrissat B."/>
            <person name="Kohler A."/>
            <person name="Grigoriev I.V."/>
            <person name="Martin F.M."/>
            <person name="Hacquard S."/>
        </authorList>
    </citation>
    <scope>NUCLEOTIDE SEQUENCE</scope>
    <source>
        <strain evidence="1">MPI-CAGE-CH-0235</strain>
    </source>
</reference>
<keyword evidence="2" id="KW-1185">Reference proteome</keyword>
<name>A0A8K0T0M3_9HYPO</name>
<evidence type="ECO:0000313" key="2">
    <source>
        <dbReference type="Proteomes" id="UP000813444"/>
    </source>
</evidence>
<gene>
    <name evidence="1" type="ORF">B0I35DRAFT_118041</name>
</gene>
<comment type="caution">
    <text evidence="1">The sequence shown here is derived from an EMBL/GenBank/DDBJ whole genome shotgun (WGS) entry which is preliminary data.</text>
</comment>
<dbReference type="Proteomes" id="UP000813444">
    <property type="component" value="Unassembled WGS sequence"/>
</dbReference>
<proteinExistence type="predicted"/>
<dbReference type="OrthoDB" id="3526561at2759"/>
<dbReference type="AlphaFoldDB" id="A0A8K0T0M3"/>
<sequence>MSNPGTQVGSLDLAARAIDLTTALLKATTSSGSLLKGAWEIGQWLGREKLNQYELLDCMEKAKDLVFANKHGQQFFDKVIRGLDTMSVGPLFLQQSGSLGRLMAGDPHLSWVVSTVACLFQHHRDDRIVTEMLTALIMESRRPDPHHGNFSPLDSAIYSPEHTRLRAVVRKIVSSVWYNVVNVGCDTIPLPQELLELCPRGHYLEPGDFGIVTNIIYAHCPSKAILRTDHLLRDVLLWLLLHYDGTVIVNAGGRIVYNATLGNPDRELEVRVASLCPGDGNCGLVERESYEILRHISGNFEELLSGFSFSQFTDLPPQPGIRQKLYDIPRPYPGDSPMWNKGLQILVKSSAQFMMRWLLHVPLSAQDGFSAPGFSAEPGREAAPDDVTVSLILKKFPAMISLQWGNTPASQIAFENRSQAASDSGPAHGTSAWDSERSLSMVLEYFPVLADLMTKVSKECLCMDCCGRINDRGSNMKTGRLRLGCLKRTALEETFLLLAHGIADGFGVSDASAVLSVDPIVEGITTLLLELASESKVCWSTWFATVSCVYLGCPFQTSVSPEHSDFGGTAFVAIQYGNLAAQAPWLDLTKELSVRGCFGLVGSKGRLGVITRRDDRSSQFRSVEENFAIIETENTEDVAAFLSKHKKEASFVDHSLNLIEDKERVESDVILCQMDDKFYRLLLRIKTRTHWRIVDPSDAFSAAIRMMPSATCQHNNQLPALPPFAAKIYTMDEILGRWPDTVRSMNPSKNSDEVPQAGIIHISHILDTHLKKNVALSLSVCSTAVPIYPELICTTCAIRFARKAVRKPLRDEGEEPANRYIINMATCLAVPETVVGYYLTDGSNKPGGERIASSS</sequence>
<organism evidence="1 2">
    <name type="scientific">Stachybotrys elegans</name>
    <dbReference type="NCBI Taxonomy" id="80388"/>
    <lineage>
        <taxon>Eukaryota</taxon>
        <taxon>Fungi</taxon>
        <taxon>Dikarya</taxon>
        <taxon>Ascomycota</taxon>
        <taxon>Pezizomycotina</taxon>
        <taxon>Sordariomycetes</taxon>
        <taxon>Hypocreomycetidae</taxon>
        <taxon>Hypocreales</taxon>
        <taxon>Stachybotryaceae</taxon>
        <taxon>Stachybotrys</taxon>
    </lineage>
</organism>
<protein>
    <submittedName>
        <fullName evidence="1">Uncharacterized protein</fullName>
    </submittedName>
</protein>
<evidence type="ECO:0000313" key="1">
    <source>
        <dbReference type="EMBL" id="KAH7325753.1"/>
    </source>
</evidence>
<accession>A0A8K0T0M3</accession>
<dbReference type="EMBL" id="JAGPNK010000002">
    <property type="protein sequence ID" value="KAH7325753.1"/>
    <property type="molecule type" value="Genomic_DNA"/>
</dbReference>